<sequence>MPTDPKTPSLSLSQHFAREVGSLSLSDTDSPSEAVGAVRRVLDRTAARYARATTDPQLQRAGQWLIEIVKSGTGLIDRASHADIVWDEVAAKPGFSVKLRPSLFYGGALLLGAAGLVQGVGLAVWGAFGLAALHAASTINLTHLPFWPRPTAIEDAQGRRHKASAVVRLDQAGLISQVTDSLKTADHILLRLSAPVTEAHWHDDPRLTALLQGLLEAGRADDEAYALELARRELPTLIEGAGLRQVDYSKKTADWFDRLPAPASADEPGLAAFETAAPALVTDDGRVVRRGTVWVRSR</sequence>
<evidence type="ECO:0000313" key="2">
    <source>
        <dbReference type="EMBL" id="GLQ21085.1"/>
    </source>
</evidence>
<accession>A0ABQ5V200</accession>
<keyword evidence="3" id="KW-1185">Reference proteome</keyword>
<evidence type="ECO:0000256" key="1">
    <source>
        <dbReference type="SAM" id="Phobius"/>
    </source>
</evidence>
<name>A0ABQ5V200_9PROT</name>
<keyword evidence="1" id="KW-1133">Transmembrane helix</keyword>
<evidence type="ECO:0000313" key="3">
    <source>
        <dbReference type="Proteomes" id="UP001161390"/>
    </source>
</evidence>
<keyword evidence="1" id="KW-0472">Membrane</keyword>
<proteinExistence type="predicted"/>
<protein>
    <submittedName>
        <fullName evidence="2">Uncharacterized protein</fullName>
    </submittedName>
</protein>
<gene>
    <name evidence="2" type="ORF">GCM10007854_20400</name>
</gene>
<dbReference type="EMBL" id="BSNJ01000004">
    <property type="protein sequence ID" value="GLQ21085.1"/>
    <property type="molecule type" value="Genomic_DNA"/>
</dbReference>
<reference evidence="2" key="1">
    <citation type="journal article" date="2014" name="Int. J. Syst. Evol. Microbiol.">
        <title>Complete genome of a new Firmicutes species belonging to the dominant human colonic microbiota ('Ruminococcus bicirculans') reveals two chromosomes and a selective capacity to utilize plant glucans.</title>
        <authorList>
            <consortium name="NISC Comparative Sequencing Program"/>
            <person name="Wegmann U."/>
            <person name="Louis P."/>
            <person name="Goesmann A."/>
            <person name="Henrissat B."/>
            <person name="Duncan S.H."/>
            <person name="Flint H.J."/>
        </authorList>
    </citation>
    <scope>NUCLEOTIDE SEQUENCE</scope>
    <source>
        <strain evidence="2">NBRC 108216</strain>
    </source>
</reference>
<organism evidence="2 3">
    <name type="scientific">Algimonas porphyrae</name>
    <dbReference type="NCBI Taxonomy" id="1128113"/>
    <lineage>
        <taxon>Bacteria</taxon>
        <taxon>Pseudomonadati</taxon>
        <taxon>Pseudomonadota</taxon>
        <taxon>Alphaproteobacteria</taxon>
        <taxon>Maricaulales</taxon>
        <taxon>Robiginitomaculaceae</taxon>
        <taxon>Algimonas</taxon>
    </lineage>
</organism>
<keyword evidence="1" id="KW-0812">Transmembrane</keyword>
<comment type="caution">
    <text evidence="2">The sequence shown here is derived from an EMBL/GenBank/DDBJ whole genome shotgun (WGS) entry which is preliminary data.</text>
</comment>
<feature type="transmembrane region" description="Helical" evidence="1">
    <location>
        <begin position="103"/>
        <end position="128"/>
    </location>
</feature>
<dbReference type="RefSeq" id="WP_284372274.1">
    <property type="nucleotide sequence ID" value="NZ_BSNJ01000004.1"/>
</dbReference>
<dbReference type="Proteomes" id="UP001161390">
    <property type="component" value="Unassembled WGS sequence"/>
</dbReference>
<reference evidence="2" key="2">
    <citation type="submission" date="2023-01" db="EMBL/GenBank/DDBJ databases">
        <title>Draft genome sequence of Algimonas porphyrae strain NBRC 108216.</title>
        <authorList>
            <person name="Sun Q."/>
            <person name="Mori K."/>
        </authorList>
    </citation>
    <scope>NUCLEOTIDE SEQUENCE</scope>
    <source>
        <strain evidence="2">NBRC 108216</strain>
    </source>
</reference>